<dbReference type="GO" id="GO:0071818">
    <property type="term" value="C:BAT3 complex"/>
    <property type="evidence" value="ECO:0007669"/>
    <property type="project" value="TreeGrafter"/>
</dbReference>
<accession>A0AA39HGQ6</accession>
<keyword evidence="7" id="KW-1185">Reference proteome</keyword>
<evidence type="ECO:0000256" key="1">
    <source>
        <dbReference type="ARBA" id="ARBA00004514"/>
    </source>
</evidence>
<feature type="compositionally biased region" description="Basic and acidic residues" evidence="5">
    <location>
        <begin position="363"/>
        <end position="372"/>
    </location>
</feature>
<evidence type="ECO:0000313" key="7">
    <source>
        <dbReference type="Proteomes" id="UP001175271"/>
    </source>
</evidence>
<evidence type="ECO:0000256" key="5">
    <source>
        <dbReference type="SAM" id="MobiDB-lite"/>
    </source>
</evidence>
<name>A0AA39HGQ6_9BILA</name>
<evidence type="ECO:0000256" key="3">
    <source>
        <dbReference type="ARBA" id="ARBA00022448"/>
    </source>
</evidence>
<organism evidence="6 7">
    <name type="scientific">Steinernema hermaphroditum</name>
    <dbReference type="NCBI Taxonomy" id="289476"/>
    <lineage>
        <taxon>Eukaryota</taxon>
        <taxon>Metazoa</taxon>
        <taxon>Ecdysozoa</taxon>
        <taxon>Nematoda</taxon>
        <taxon>Chromadorea</taxon>
        <taxon>Rhabditida</taxon>
        <taxon>Tylenchina</taxon>
        <taxon>Panagrolaimomorpha</taxon>
        <taxon>Strongyloidoidea</taxon>
        <taxon>Steinernematidae</taxon>
        <taxon>Steinernema</taxon>
    </lineage>
</organism>
<dbReference type="EMBL" id="JAUCMV010000004">
    <property type="protein sequence ID" value="KAK0404921.1"/>
    <property type="molecule type" value="Genomic_DNA"/>
</dbReference>
<evidence type="ECO:0000313" key="6">
    <source>
        <dbReference type="EMBL" id="KAK0404921.1"/>
    </source>
</evidence>
<dbReference type="FunFam" id="1.25.40.10:FF:000060">
    <property type="entry name" value="Golgi to ER traffic protein 4 homolog"/>
    <property type="match status" value="1"/>
</dbReference>
<dbReference type="InterPro" id="IPR011990">
    <property type="entry name" value="TPR-like_helical_dom_sf"/>
</dbReference>
<dbReference type="InterPro" id="IPR007317">
    <property type="entry name" value="GET4"/>
</dbReference>
<keyword evidence="3" id="KW-0813">Transport</keyword>
<comment type="subcellular location">
    <subcellularLocation>
        <location evidence="1">Cytoplasm</location>
        <location evidence="1">Cytosol</location>
    </subcellularLocation>
</comment>
<proteinExistence type="inferred from homology"/>
<gene>
    <name evidence="6" type="ORF">QR680_017701</name>
</gene>
<evidence type="ECO:0000256" key="4">
    <source>
        <dbReference type="ARBA" id="ARBA00022490"/>
    </source>
</evidence>
<dbReference type="PANTHER" id="PTHR12875">
    <property type="entry name" value="GOLGI TO ER TRAFFIC PROTEIN 4 HOMOLOG"/>
    <property type="match status" value="1"/>
</dbReference>
<keyword evidence="4" id="KW-0963">Cytoplasm</keyword>
<comment type="caution">
    <text evidence="6">The sequence shown here is derived from an EMBL/GenBank/DDBJ whole genome shotgun (WGS) entry which is preliminary data.</text>
</comment>
<comment type="similarity">
    <text evidence="2">Belongs to the GET4 family.</text>
</comment>
<protein>
    <submittedName>
        <fullName evidence="6">Uncharacterized protein</fullName>
    </submittedName>
</protein>
<sequence>MALIKRLEEKAKNCFDEKNYYEALQVYLTIYPRLKAQKKYEALIDFLYGGAMNMIKVGEFASALNLAELFIDTLTVSETKVSEELLDRFEAIFKRIPAILPNENETRIDRRSELLTSALKWTQAVAATKNEAKYGSPALHKRVADILCKNGNFLDAKKHYLLSNDPTNFSAGLIEFQTSEVCEGEADLVGTKAVLELLCYRKSAVAYQLLKLYAQNHPEITTSAPYKTVPLFSLCWLLILCLQTRRNTPKEVVLAYFSELVAFFKGHLDRDGSLLACLDKIGQVYLGLKPPGSEGGLLGSLLKGFMGAAKTEDKKEASLIDDTSADEFDADVDEAAFLNSAKAVGIAFPTLSQSLSRTSLSAPEEKKAKTDDPAPVPVVHSDMDLD</sequence>
<dbReference type="GO" id="GO:0045048">
    <property type="term" value="P:protein insertion into ER membrane"/>
    <property type="evidence" value="ECO:0007669"/>
    <property type="project" value="InterPro"/>
</dbReference>
<dbReference type="AlphaFoldDB" id="A0AA39HGQ6"/>
<dbReference type="Gene3D" id="1.25.40.10">
    <property type="entry name" value="Tetratricopeptide repeat domain"/>
    <property type="match status" value="1"/>
</dbReference>
<reference evidence="6" key="1">
    <citation type="submission" date="2023-06" db="EMBL/GenBank/DDBJ databases">
        <title>Genomic analysis of the entomopathogenic nematode Steinernema hermaphroditum.</title>
        <authorList>
            <person name="Schwarz E.M."/>
            <person name="Heppert J.K."/>
            <person name="Baniya A."/>
            <person name="Schwartz H.T."/>
            <person name="Tan C.-H."/>
            <person name="Antoshechkin I."/>
            <person name="Sternberg P.W."/>
            <person name="Goodrich-Blair H."/>
            <person name="Dillman A.R."/>
        </authorList>
    </citation>
    <scope>NUCLEOTIDE SEQUENCE</scope>
    <source>
        <strain evidence="6">PS9179</strain>
        <tissue evidence="6">Whole animal</tissue>
    </source>
</reference>
<dbReference type="Pfam" id="PF04190">
    <property type="entry name" value="GET4"/>
    <property type="match status" value="1"/>
</dbReference>
<evidence type="ECO:0000256" key="2">
    <source>
        <dbReference type="ARBA" id="ARBA00005351"/>
    </source>
</evidence>
<feature type="region of interest" description="Disordered" evidence="5">
    <location>
        <begin position="356"/>
        <end position="386"/>
    </location>
</feature>
<dbReference type="Proteomes" id="UP001175271">
    <property type="component" value="Unassembled WGS sequence"/>
</dbReference>
<dbReference type="PANTHER" id="PTHR12875:SF0">
    <property type="entry name" value="GOLGI TO ER TRAFFIC PROTEIN 4 HOMOLOG"/>
    <property type="match status" value="1"/>
</dbReference>